<proteinExistence type="predicted"/>
<dbReference type="AlphaFoldDB" id="A0A938Y9P4"/>
<sequence>MYDFEGAHGEGAGGGPSRALTLLEPARWSVEYGASRLLELLPAERGLGEDRPVLVLPGFSAHDALTGRLRAHLRRRGWHVHGWGLGANHGLTEAIVSGLPARFTELSEHHGQPISVVGWSFGGLLARWLAHEHPEAVRQVVCLGSPWRAEGERTRATALFERSRVKHGIVENAREIVDRLRGPVPVPLSAVWSRSDGVVPWRGCVVDESDHPPAENVEVVSSHVGLVANPVVLRVVTDRLSADPARWRPYAASVPGACAAQVGAPTPAGAR</sequence>
<dbReference type="Proteomes" id="UP000663791">
    <property type="component" value="Unassembled WGS sequence"/>
</dbReference>
<organism evidence="2 3">
    <name type="scientific">Nocardioides faecalis</name>
    <dbReference type="NCBI Taxonomy" id="2803858"/>
    <lineage>
        <taxon>Bacteria</taxon>
        <taxon>Bacillati</taxon>
        <taxon>Actinomycetota</taxon>
        <taxon>Actinomycetes</taxon>
        <taxon>Propionibacteriales</taxon>
        <taxon>Nocardioidaceae</taxon>
        <taxon>Nocardioides</taxon>
    </lineage>
</organism>
<name>A0A938Y9P4_9ACTN</name>
<dbReference type="Pfam" id="PF00561">
    <property type="entry name" value="Abhydrolase_1"/>
    <property type="match status" value="1"/>
</dbReference>
<dbReference type="GO" id="GO:0016787">
    <property type="term" value="F:hydrolase activity"/>
    <property type="evidence" value="ECO:0007669"/>
    <property type="project" value="UniProtKB-KW"/>
</dbReference>
<reference evidence="2" key="1">
    <citation type="submission" date="2021-01" db="EMBL/GenBank/DDBJ databases">
        <title>Novel species in genus Nocardioides.</title>
        <authorList>
            <person name="Zhang G."/>
        </authorList>
    </citation>
    <scope>NUCLEOTIDE SEQUENCE</scope>
    <source>
        <strain evidence="2">Zg-536</strain>
    </source>
</reference>
<keyword evidence="2" id="KW-0378">Hydrolase</keyword>
<evidence type="ECO:0000259" key="1">
    <source>
        <dbReference type="Pfam" id="PF00561"/>
    </source>
</evidence>
<comment type="caution">
    <text evidence="2">The sequence shown here is derived from an EMBL/GenBank/DDBJ whole genome shotgun (WGS) entry which is preliminary data.</text>
</comment>
<dbReference type="SUPFAM" id="SSF53474">
    <property type="entry name" value="alpha/beta-Hydrolases"/>
    <property type="match status" value="1"/>
</dbReference>
<evidence type="ECO:0000313" key="3">
    <source>
        <dbReference type="Proteomes" id="UP000663791"/>
    </source>
</evidence>
<protein>
    <submittedName>
        <fullName evidence="2">Alpha/beta fold hydrolase</fullName>
    </submittedName>
</protein>
<dbReference type="EMBL" id="JAERTX010000025">
    <property type="protein sequence ID" value="MBM9461752.1"/>
    <property type="molecule type" value="Genomic_DNA"/>
</dbReference>
<keyword evidence="3" id="KW-1185">Reference proteome</keyword>
<dbReference type="InterPro" id="IPR000073">
    <property type="entry name" value="AB_hydrolase_1"/>
</dbReference>
<dbReference type="RefSeq" id="WP_205293070.1">
    <property type="nucleotide sequence ID" value="NZ_CP074406.1"/>
</dbReference>
<dbReference type="Gene3D" id="3.40.50.1820">
    <property type="entry name" value="alpha/beta hydrolase"/>
    <property type="match status" value="1"/>
</dbReference>
<evidence type="ECO:0000313" key="2">
    <source>
        <dbReference type="EMBL" id="MBM9461752.1"/>
    </source>
</evidence>
<accession>A0A938Y9P4</accession>
<dbReference type="InterPro" id="IPR029058">
    <property type="entry name" value="AB_hydrolase_fold"/>
</dbReference>
<gene>
    <name evidence="2" type="ORF">JK386_17815</name>
</gene>
<feature type="domain" description="AB hydrolase-1" evidence="1">
    <location>
        <begin position="112"/>
        <end position="153"/>
    </location>
</feature>